<dbReference type="Pfam" id="PF19438">
    <property type="entry name" value="LIN9_C"/>
    <property type="match status" value="1"/>
</dbReference>
<dbReference type="GO" id="GO:0051726">
    <property type="term" value="P:regulation of cell cycle"/>
    <property type="evidence" value="ECO:0007669"/>
    <property type="project" value="TreeGrafter"/>
</dbReference>
<dbReference type="InterPro" id="IPR010561">
    <property type="entry name" value="LIN-9/ALY1"/>
</dbReference>
<feature type="region of interest" description="Disordered" evidence="5">
    <location>
        <begin position="181"/>
        <end position="201"/>
    </location>
</feature>
<accession>A0A836J9E5</accession>
<evidence type="ECO:0000259" key="6">
    <source>
        <dbReference type="SMART" id="SM01135"/>
    </source>
</evidence>
<sequence>MNPSRPDLERQQCIVTRLIAAQNILEIENLPQSQIFAYLTDPALCDFRDGANRQPGPATRDGGPMNPIESEVRTHDASLIVNMADVIETTCNMDFISEEIISLFNIACTCSDFEQICSGESAEALLSIKNGGYPSIDEIKTEIEDDTMDMDEQHNLNHSDQQMDTEESEPIPELGPAALGLQRVGTQPPSKPNPPTQPVQVLNRRGMPARIRKKNKLFYDDILINHPHHRIKKDPSAVDAKQSPKKMMRPSPVKRQTKISTTPKSTSSSSQSQPTTPVMTPIKQEKEPDKLSQLTSPDRKIGQKIGMRLRNLLKLPKAHKWVCYEWFYSNIDKVLFEGDNDFMICLKESFPQLKSRKLTRVEWCKIRRMMGKPRRCSQSFFEEERRELERKRQKIRMLQQRKTTDISSFKDLPPEIPLQLVIGTKVTARLRKPQDGLFTGSIDAVDTSNNTYRITFERAGLGTHSVPDYEVLSNEPPETISLTSFSQKFRPRPLQYAPSSPYMMKLSPRLTNDPLISNASVSIPKKTNTGGTVNGFPLKLLELMVKVNKILTTKKNKVKKLKEMNGEAEKRRSLGESLPPDFEKKYAGIIVELERMNGALQDFLNEIQELCQEMAPEPSVAAMLAPSHLREKCKQEAADMVAKNNVMNDKEPGKMNQLVTDLTALMLQVKSLSDSDRNAYELKVLQGTIEQIRSKLSPQNQQVFQNCVEIHMQHIQVGLGQMGPLTPFMAQRV</sequence>
<comment type="caution">
    <text evidence="7">The sequence shown here is derived from an EMBL/GenBank/DDBJ whole genome shotgun (WGS) entry which is preliminary data.</text>
</comment>
<dbReference type="PANTHER" id="PTHR21689:SF2">
    <property type="entry name" value="PROTEIN LIN-9 HOMOLOG"/>
    <property type="match status" value="1"/>
</dbReference>
<dbReference type="GO" id="GO:0005654">
    <property type="term" value="C:nucleoplasm"/>
    <property type="evidence" value="ECO:0007669"/>
    <property type="project" value="TreeGrafter"/>
</dbReference>
<feature type="compositionally biased region" description="Low complexity" evidence="5">
    <location>
        <begin position="258"/>
        <end position="277"/>
    </location>
</feature>
<evidence type="ECO:0000256" key="3">
    <source>
        <dbReference type="ARBA" id="ARBA00023242"/>
    </source>
</evidence>
<gene>
    <name evidence="7" type="primary">Lin9</name>
    <name evidence="7" type="ORF">G6Z75_0012874</name>
</gene>
<dbReference type="Proteomes" id="UP000667349">
    <property type="component" value="Unassembled WGS sequence"/>
</dbReference>
<evidence type="ECO:0000256" key="5">
    <source>
        <dbReference type="SAM" id="MobiDB-lite"/>
    </source>
</evidence>
<comment type="subcellular location">
    <subcellularLocation>
        <location evidence="1">Nucleus</location>
    </subcellularLocation>
</comment>
<keyword evidence="8" id="KW-1185">Reference proteome</keyword>
<evidence type="ECO:0000256" key="2">
    <source>
        <dbReference type="ARBA" id="ARBA00006732"/>
    </source>
</evidence>
<dbReference type="GO" id="GO:0017053">
    <property type="term" value="C:transcription repressor complex"/>
    <property type="evidence" value="ECO:0007669"/>
    <property type="project" value="InterPro"/>
</dbReference>
<feature type="region of interest" description="Disordered" evidence="5">
    <location>
        <begin position="229"/>
        <end position="296"/>
    </location>
</feature>
<feature type="domain" description="DIRP" evidence="6">
    <location>
        <begin position="327"/>
        <end position="432"/>
    </location>
</feature>
<dbReference type="InterPro" id="IPR033471">
    <property type="entry name" value="DIRP"/>
</dbReference>
<evidence type="ECO:0000256" key="1">
    <source>
        <dbReference type="ARBA" id="ARBA00004123"/>
    </source>
</evidence>
<keyword evidence="4" id="KW-0175">Coiled coil</keyword>
<name>A0A836J9E5_9HYME</name>
<evidence type="ECO:0000313" key="8">
    <source>
        <dbReference type="Proteomes" id="UP000667349"/>
    </source>
</evidence>
<protein>
    <submittedName>
        <fullName evidence="7">LIN9 protein</fullName>
    </submittedName>
</protein>
<keyword evidence="3" id="KW-0539">Nucleus</keyword>
<comment type="similarity">
    <text evidence="2">Belongs to the lin-9 family.</text>
</comment>
<dbReference type="AlphaFoldDB" id="A0A836J9E5"/>
<dbReference type="InterPro" id="IPR045831">
    <property type="entry name" value="LIN9_C"/>
</dbReference>
<dbReference type="GO" id="GO:0006351">
    <property type="term" value="P:DNA-templated transcription"/>
    <property type="evidence" value="ECO:0007669"/>
    <property type="project" value="InterPro"/>
</dbReference>
<dbReference type="GO" id="GO:0006357">
    <property type="term" value="P:regulation of transcription by RNA polymerase II"/>
    <property type="evidence" value="ECO:0007669"/>
    <property type="project" value="TreeGrafter"/>
</dbReference>
<evidence type="ECO:0000256" key="4">
    <source>
        <dbReference type="SAM" id="Coils"/>
    </source>
</evidence>
<dbReference type="SMART" id="SM01135">
    <property type="entry name" value="DIRP"/>
    <property type="match status" value="1"/>
</dbReference>
<feature type="coiled-coil region" evidence="4">
    <location>
        <begin position="551"/>
        <end position="613"/>
    </location>
</feature>
<proteinExistence type="inferred from homology"/>
<evidence type="ECO:0000313" key="7">
    <source>
        <dbReference type="EMBL" id="KAG5311207.1"/>
    </source>
</evidence>
<dbReference type="PANTHER" id="PTHR21689">
    <property type="entry name" value="LIN-9"/>
    <property type="match status" value="1"/>
</dbReference>
<dbReference type="EMBL" id="JAANHZ010000421">
    <property type="protein sequence ID" value="KAG5311207.1"/>
    <property type="molecule type" value="Genomic_DNA"/>
</dbReference>
<organism evidence="7 8">
    <name type="scientific">Acromyrmex insinuator</name>
    <dbReference type="NCBI Taxonomy" id="230686"/>
    <lineage>
        <taxon>Eukaryota</taxon>
        <taxon>Metazoa</taxon>
        <taxon>Ecdysozoa</taxon>
        <taxon>Arthropoda</taxon>
        <taxon>Hexapoda</taxon>
        <taxon>Insecta</taxon>
        <taxon>Pterygota</taxon>
        <taxon>Neoptera</taxon>
        <taxon>Endopterygota</taxon>
        <taxon>Hymenoptera</taxon>
        <taxon>Apocrita</taxon>
        <taxon>Aculeata</taxon>
        <taxon>Formicoidea</taxon>
        <taxon>Formicidae</taxon>
        <taxon>Myrmicinae</taxon>
        <taxon>Acromyrmex</taxon>
    </lineage>
</organism>
<feature type="non-terminal residue" evidence="7">
    <location>
        <position position="1"/>
    </location>
</feature>
<feature type="non-terminal residue" evidence="7">
    <location>
        <position position="733"/>
    </location>
</feature>
<dbReference type="Pfam" id="PF06584">
    <property type="entry name" value="DIRP"/>
    <property type="match status" value="1"/>
</dbReference>
<reference evidence="7" key="1">
    <citation type="submission" date="2020-02" db="EMBL/GenBank/DDBJ databases">
        <title>Relaxed selection underlies rapid genomic changes in the transitions from sociality to social parasitism in ants.</title>
        <authorList>
            <person name="Bi X."/>
        </authorList>
    </citation>
    <scope>NUCLEOTIDE SEQUENCE</scope>
    <source>
        <strain evidence="7">BGI-DK2013a</strain>
        <tissue evidence="7">Whole body</tissue>
    </source>
</reference>
<dbReference type="GO" id="GO:0003677">
    <property type="term" value="F:DNA binding"/>
    <property type="evidence" value="ECO:0007669"/>
    <property type="project" value="TreeGrafter"/>
</dbReference>